<dbReference type="GO" id="GO:0005730">
    <property type="term" value="C:nucleolus"/>
    <property type="evidence" value="ECO:0007669"/>
    <property type="project" value="UniProtKB-SubCell"/>
</dbReference>
<dbReference type="SMART" id="SM00320">
    <property type="entry name" value="WD40"/>
    <property type="match status" value="7"/>
</dbReference>
<dbReference type="PANTHER" id="PTHR19855">
    <property type="entry name" value="WD40 REPEAT PROTEIN 12, 37"/>
    <property type="match status" value="1"/>
</dbReference>
<evidence type="ECO:0000256" key="7">
    <source>
        <dbReference type="PROSITE-ProRule" id="PRU00221"/>
    </source>
</evidence>
<feature type="domain" description="NLE" evidence="8">
    <location>
        <begin position="9"/>
        <end position="76"/>
    </location>
</feature>
<reference evidence="9" key="1">
    <citation type="journal article" date="2023" name="Insect Mol. Biol.">
        <title>Genome sequencing provides insights into the evolution of gene families encoding plant cell wall-degrading enzymes in longhorned beetles.</title>
        <authorList>
            <person name="Shin N.R."/>
            <person name="Okamura Y."/>
            <person name="Kirsch R."/>
            <person name="Pauchet Y."/>
        </authorList>
    </citation>
    <scope>NUCLEOTIDE SEQUENCE</scope>
    <source>
        <strain evidence="9">AMC_N1</strain>
    </source>
</reference>
<dbReference type="SUPFAM" id="SSF50978">
    <property type="entry name" value="WD40 repeat-like"/>
    <property type="match status" value="1"/>
</dbReference>
<dbReference type="EMBL" id="JAPWTK010000015">
    <property type="protein sequence ID" value="KAJ8958865.1"/>
    <property type="molecule type" value="Genomic_DNA"/>
</dbReference>
<dbReference type="InterPro" id="IPR028599">
    <property type="entry name" value="WDR12/Ytm1"/>
</dbReference>
<evidence type="ECO:0000313" key="9">
    <source>
        <dbReference type="EMBL" id="KAJ8958865.1"/>
    </source>
</evidence>
<dbReference type="Gene3D" id="2.130.10.10">
    <property type="entry name" value="YVTN repeat-like/Quinoprotein amine dehydrogenase"/>
    <property type="match status" value="3"/>
</dbReference>
<organism evidence="9 10">
    <name type="scientific">Aromia moschata</name>
    <dbReference type="NCBI Taxonomy" id="1265417"/>
    <lineage>
        <taxon>Eukaryota</taxon>
        <taxon>Metazoa</taxon>
        <taxon>Ecdysozoa</taxon>
        <taxon>Arthropoda</taxon>
        <taxon>Hexapoda</taxon>
        <taxon>Insecta</taxon>
        <taxon>Pterygota</taxon>
        <taxon>Neoptera</taxon>
        <taxon>Endopterygota</taxon>
        <taxon>Coleoptera</taxon>
        <taxon>Polyphaga</taxon>
        <taxon>Cucujiformia</taxon>
        <taxon>Chrysomeloidea</taxon>
        <taxon>Cerambycidae</taxon>
        <taxon>Cerambycinae</taxon>
        <taxon>Callichromatini</taxon>
        <taxon>Aromia</taxon>
    </lineage>
</organism>
<keyword evidence="1 6" id="KW-0690">Ribosome biogenesis</keyword>
<dbReference type="GO" id="GO:0000466">
    <property type="term" value="P:maturation of 5.8S rRNA from tricistronic rRNA transcript (SSU-rRNA, 5.8S rRNA, LSU-rRNA)"/>
    <property type="evidence" value="ECO:0007669"/>
    <property type="project" value="UniProtKB-UniRule"/>
</dbReference>
<dbReference type="PRINTS" id="PR00320">
    <property type="entry name" value="GPROTEINBRPT"/>
</dbReference>
<dbReference type="InterPro" id="IPR036322">
    <property type="entry name" value="WD40_repeat_dom_sf"/>
</dbReference>
<dbReference type="Pfam" id="PF00400">
    <property type="entry name" value="WD40"/>
    <property type="match status" value="5"/>
</dbReference>
<evidence type="ECO:0000259" key="8">
    <source>
        <dbReference type="Pfam" id="PF08154"/>
    </source>
</evidence>
<comment type="similarity">
    <text evidence="6">Belongs to the WD repeat WDR12/YTM1 family.</text>
</comment>
<proteinExistence type="inferred from homology"/>
<comment type="function">
    <text evidence="6">Required for maturation of ribosomal RNAs and formation of the large ribosomal subunit.</text>
</comment>
<feature type="repeat" description="WD" evidence="7">
    <location>
        <begin position="338"/>
        <end position="380"/>
    </location>
</feature>
<dbReference type="InterPro" id="IPR001680">
    <property type="entry name" value="WD40_rpt"/>
</dbReference>
<comment type="subcellular location">
    <subcellularLocation>
        <location evidence="6">Nucleus</location>
        <location evidence="6">Nucleolus</location>
    </subcellularLocation>
    <subcellularLocation>
        <location evidence="6">Nucleus</location>
        <location evidence="6">Nucleoplasm</location>
    </subcellularLocation>
</comment>
<dbReference type="AlphaFoldDB" id="A0AAV8Z6S3"/>
<dbReference type="Pfam" id="PF08154">
    <property type="entry name" value="NLE"/>
    <property type="match status" value="1"/>
</dbReference>
<comment type="caution">
    <text evidence="9">The sequence shown here is derived from an EMBL/GenBank/DDBJ whole genome shotgun (WGS) entry which is preliminary data.</text>
</comment>
<dbReference type="HAMAP" id="MF_03029">
    <property type="entry name" value="WDR12"/>
    <property type="match status" value="1"/>
</dbReference>
<dbReference type="GO" id="GO:0030687">
    <property type="term" value="C:preribosome, large subunit precursor"/>
    <property type="evidence" value="ECO:0007669"/>
    <property type="project" value="UniProtKB-UniRule"/>
</dbReference>
<dbReference type="Proteomes" id="UP001162162">
    <property type="component" value="Unassembled WGS sequence"/>
</dbReference>
<dbReference type="InterPro" id="IPR020472">
    <property type="entry name" value="WD40_PAC1"/>
</dbReference>
<keyword evidence="3 7" id="KW-0853">WD repeat</keyword>
<name>A0AAV8Z6S3_9CUCU</name>
<dbReference type="PROSITE" id="PS50082">
    <property type="entry name" value="WD_REPEATS_2"/>
    <property type="match status" value="4"/>
</dbReference>
<dbReference type="FunFam" id="2.130.10.10:FF:001898">
    <property type="entry name" value="Ribosome biogenesis protein WDR12 homolog"/>
    <property type="match status" value="1"/>
</dbReference>
<evidence type="ECO:0000256" key="6">
    <source>
        <dbReference type="HAMAP-Rule" id="MF_03029"/>
    </source>
</evidence>
<evidence type="ECO:0000256" key="3">
    <source>
        <dbReference type="ARBA" id="ARBA00022574"/>
    </source>
</evidence>
<evidence type="ECO:0000256" key="5">
    <source>
        <dbReference type="ARBA" id="ARBA00023242"/>
    </source>
</evidence>
<keyword evidence="5 6" id="KW-0539">Nucleus</keyword>
<feature type="repeat" description="WD" evidence="7">
    <location>
        <begin position="191"/>
        <end position="232"/>
    </location>
</feature>
<evidence type="ECO:0000256" key="2">
    <source>
        <dbReference type="ARBA" id="ARBA00022552"/>
    </source>
</evidence>
<keyword evidence="10" id="KW-1185">Reference proteome</keyword>
<dbReference type="GO" id="GO:0005654">
    <property type="term" value="C:nucleoplasm"/>
    <property type="evidence" value="ECO:0007669"/>
    <property type="project" value="UniProtKB-SubCell"/>
</dbReference>
<keyword evidence="2 6" id="KW-0698">rRNA processing</keyword>
<dbReference type="InterPro" id="IPR015943">
    <property type="entry name" value="WD40/YVTN_repeat-like_dom_sf"/>
</dbReference>
<evidence type="ECO:0000256" key="4">
    <source>
        <dbReference type="ARBA" id="ARBA00022737"/>
    </source>
</evidence>
<evidence type="ECO:0000256" key="1">
    <source>
        <dbReference type="ARBA" id="ARBA00022517"/>
    </source>
</evidence>
<feature type="repeat" description="WD" evidence="7">
    <location>
        <begin position="382"/>
        <end position="419"/>
    </location>
</feature>
<evidence type="ECO:0000313" key="10">
    <source>
        <dbReference type="Proteomes" id="UP001162162"/>
    </source>
</evidence>
<dbReference type="GO" id="GO:0043021">
    <property type="term" value="F:ribonucleoprotein complex binding"/>
    <property type="evidence" value="ECO:0007669"/>
    <property type="project" value="UniProtKB-UniRule"/>
</dbReference>
<dbReference type="PANTHER" id="PTHR19855:SF11">
    <property type="entry name" value="RIBOSOME BIOGENESIS PROTEIN WDR12"/>
    <property type="match status" value="1"/>
</dbReference>
<feature type="repeat" description="WD" evidence="7">
    <location>
        <begin position="253"/>
        <end position="284"/>
    </location>
</feature>
<keyword evidence="4" id="KW-0677">Repeat</keyword>
<dbReference type="PROSITE" id="PS50294">
    <property type="entry name" value="WD_REPEATS_REGION"/>
    <property type="match status" value="4"/>
</dbReference>
<sequence length="419" mass="47027">MQKTNESQLQIRLITKQEQYAVPDVPLSVPQIIESKSLNDVVNQLLKESNSDFLKPRDFDFLVFGQLLRVPLLEHLQEHNVSTEATVDVEYIERTPAPEPEDSLLHDDWVSSIHTTEKCILTGSYDYSVSIWTTHGTIVTSLKEHKNIVKAVSWLDETDISKGFVSVSHDLTGILWAWESDADKVFPRAVLRGHERGIDSVGVSPNSLRLASGGWDTNLKLWSTSLDEEIGEPAQKRIKGVNSVATQTPLNTLKGHKETISSINWVDNYVVCTASMDHTIKFWDAELCGIKTEIVGQKAYLGSSWSPLSNTLLATSADRHIRQYDPRSTEGTLCKTTFTSHTSWVSSVAWSRYDEHLFMSGGYDSNVKLWDTRSPKAPLYNLQGHQGQVLAVDWSHKKYLVSGGSDNCVHIFKNKSVNQ</sequence>
<accession>A0AAV8Z6S3</accession>
<dbReference type="InterPro" id="IPR012972">
    <property type="entry name" value="NLE"/>
</dbReference>
<dbReference type="CDD" id="cd00200">
    <property type="entry name" value="WD40"/>
    <property type="match status" value="1"/>
</dbReference>
<protein>
    <recommendedName>
        <fullName evidence="6">Ribosome biogenesis protein WDR12 homolog</fullName>
    </recommendedName>
</protein>
<gene>
    <name evidence="9" type="ORF">NQ318_019632</name>
</gene>
<dbReference type="GO" id="GO:0000463">
    <property type="term" value="P:maturation of LSU-rRNA from tricistronic rRNA transcript (SSU-rRNA, 5.8S rRNA, LSU-rRNA)"/>
    <property type="evidence" value="ECO:0007669"/>
    <property type="project" value="UniProtKB-UniRule"/>
</dbReference>